<accession>A0A9P4NXQ8</accession>
<reference evidence="1" key="1">
    <citation type="journal article" date="2020" name="Stud. Mycol.">
        <title>101 Dothideomycetes genomes: a test case for predicting lifestyles and emergence of pathogens.</title>
        <authorList>
            <person name="Haridas S."/>
            <person name="Albert R."/>
            <person name="Binder M."/>
            <person name="Bloem J."/>
            <person name="Labutti K."/>
            <person name="Salamov A."/>
            <person name="Andreopoulos B."/>
            <person name="Baker S."/>
            <person name="Barry K."/>
            <person name="Bills G."/>
            <person name="Bluhm B."/>
            <person name="Cannon C."/>
            <person name="Castanera R."/>
            <person name="Culley D."/>
            <person name="Daum C."/>
            <person name="Ezra D."/>
            <person name="Gonzalez J."/>
            <person name="Henrissat B."/>
            <person name="Kuo A."/>
            <person name="Liang C."/>
            <person name="Lipzen A."/>
            <person name="Lutzoni F."/>
            <person name="Magnuson J."/>
            <person name="Mondo S."/>
            <person name="Nolan M."/>
            <person name="Ohm R."/>
            <person name="Pangilinan J."/>
            <person name="Park H.-J."/>
            <person name="Ramirez L."/>
            <person name="Alfaro M."/>
            <person name="Sun H."/>
            <person name="Tritt A."/>
            <person name="Yoshinaga Y."/>
            <person name="Zwiers L.-H."/>
            <person name="Turgeon B."/>
            <person name="Goodwin S."/>
            <person name="Spatafora J."/>
            <person name="Crous P."/>
            <person name="Grigoriev I."/>
        </authorList>
    </citation>
    <scope>NUCLEOTIDE SEQUENCE</scope>
    <source>
        <strain evidence="1">CBS 130266</strain>
    </source>
</reference>
<dbReference type="AlphaFoldDB" id="A0A9P4NXQ8"/>
<evidence type="ECO:0000313" key="2">
    <source>
        <dbReference type="Proteomes" id="UP000800235"/>
    </source>
</evidence>
<organism evidence="1 2">
    <name type="scientific">Tothia fuscella</name>
    <dbReference type="NCBI Taxonomy" id="1048955"/>
    <lineage>
        <taxon>Eukaryota</taxon>
        <taxon>Fungi</taxon>
        <taxon>Dikarya</taxon>
        <taxon>Ascomycota</taxon>
        <taxon>Pezizomycotina</taxon>
        <taxon>Dothideomycetes</taxon>
        <taxon>Pleosporomycetidae</taxon>
        <taxon>Venturiales</taxon>
        <taxon>Cylindrosympodiaceae</taxon>
        <taxon>Tothia</taxon>
    </lineage>
</organism>
<keyword evidence="2" id="KW-1185">Reference proteome</keyword>
<protein>
    <submittedName>
        <fullName evidence="1">Uncharacterized protein</fullName>
    </submittedName>
</protein>
<dbReference type="Proteomes" id="UP000800235">
    <property type="component" value="Unassembled WGS sequence"/>
</dbReference>
<gene>
    <name evidence="1" type="ORF">EJ08DRAFT_732096</name>
</gene>
<proteinExistence type="predicted"/>
<comment type="caution">
    <text evidence="1">The sequence shown here is derived from an EMBL/GenBank/DDBJ whole genome shotgun (WGS) entry which is preliminary data.</text>
</comment>
<dbReference type="EMBL" id="MU007023">
    <property type="protein sequence ID" value="KAF2433046.1"/>
    <property type="molecule type" value="Genomic_DNA"/>
</dbReference>
<name>A0A9P4NXQ8_9PEZI</name>
<evidence type="ECO:0000313" key="1">
    <source>
        <dbReference type="EMBL" id="KAF2433046.1"/>
    </source>
</evidence>
<sequence length="246" mass="28381">MARAANHRFHRFLKLPREMRNLVYHEYLRSEGMPSVKATITRDKRTEDIYDTTSSVSTQTKGYSLLLASKQVHTELKAQIELSKNVLPVHVLTVTTVDTVFLSPPAHTEPSMSLDKRKIRTLVIEDDFCGQNTEVQIQKVIAKTFAYLEGFPVLKSLIYRSTSNHVRCERYAMDCARYFKYELFKFRRITSNRSVQQFAVEYGSASNSSIDTSYHAFRRTEAGNWLVDFNVKTSPSSQHLQKLKRG</sequence>